<reference evidence="6" key="1">
    <citation type="journal article" date="2023" name="IScience">
        <title>Live-bearing cockroach genome reveals convergent evolutionary mechanisms linked to viviparity in insects and beyond.</title>
        <authorList>
            <person name="Fouks B."/>
            <person name="Harrison M.C."/>
            <person name="Mikhailova A.A."/>
            <person name="Marchal E."/>
            <person name="English S."/>
            <person name="Carruthers M."/>
            <person name="Jennings E.C."/>
            <person name="Chiamaka E.L."/>
            <person name="Frigard R.A."/>
            <person name="Pippel M."/>
            <person name="Attardo G.M."/>
            <person name="Benoit J.B."/>
            <person name="Bornberg-Bauer E."/>
            <person name="Tobe S.S."/>
        </authorList>
    </citation>
    <scope>NUCLEOTIDE SEQUENCE</scope>
    <source>
        <strain evidence="6">Stay&amp;Tobe</strain>
    </source>
</reference>
<evidence type="ECO:0000259" key="5">
    <source>
        <dbReference type="PROSITE" id="PS00486"/>
    </source>
</evidence>
<evidence type="ECO:0000256" key="3">
    <source>
        <dbReference type="ARBA" id="ARBA00022840"/>
    </source>
</evidence>
<dbReference type="Gene3D" id="3.40.50.300">
    <property type="entry name" value="P-loop containing nucleotide triphosphate hydrolases"/>
    <property type="match status" value="1"/>
</dbReference>
<comment type="caution">
    <text evidence="6">The sequence shown here is derived from an EMBL/GenBank/DDBJ whole genome shotgun (WGS) entry which is preliminary data.</text>
</comment>
<dbReference type="Proteomes" id="UP001233999">
    <property type="component" value="Unassembled WGS sequence"/>
</dbReference>
<dbReference type="InterPro" id="IPR000432">
    <property type="entry name" value="DNA_mismatch_repair_MutS_C"/>
</dbReference>
<dbReference type="AlphaFoldDB" id="A0AAD8E404"/>
<gene>
    <name evidence="6" type="ORF">L9F63_007126</name>
</gene>
<sequence length="355" mass="39431">FKLGEIGHYKSARCHELDEMLGDTLVDIMKLESQILLRLVQFIQQRITPIHKLVKKAAELDCLIALSSVARENNYCRPELTTSRILEIRGGRHPLQELCVDNFVPNDTLSGDYYTLLKIITGPNSSGKSVYLKQVAVIAYLAHIGSFVPCCSCKIGILDHIHTRIQTVESVAINISAFVIDLKQMLLSLYNSTPSSLIIVDEFGKGTTEIDGLALLASCLDHFLSRDGKCPHVFAATHFHNVKNLIRESKYLKLQTMECLFDDDGTVVNLFKLKEGSAESSCALAVAESILGTATSARAKEFLNTIKNGKEINISANSKMAVKEKKYKDLAQKIITADYLDHIQIELLNCLCNEI</sequence>
<dbReference type="GO" id="GO:0051026">
    <property type="term" value="P:chiasma assembly"/>
    <property type="evidence" value="ECO:0007669"/>
    <property type="project" value="TreeGrafter"/>
</dbReference>
<feature type="non-terminal residue" evidence="6">
    <location>
        <position position="1"/>
    </location>
</feature>
<dbReference type="GO" id="GO:0005634">
    <property type="term" value="C:nucleus"/>
    <property type="evidence" value="ECO:0007669"/>
    <property type="project" value="TreeGrafter"/>
</dbReference>
<keyword evidence="3" id="KW-0067">ATP-binding</keyword>
<dbReference type="Pfam" id="PF00488">
    <property type="entry name" value="MutS_V"/>
    <property type="match status" value="1"/>
</dbReference>
<name>A0AAD8E404_DIPPU</name>
<dbReference type="InterPro" id="IPR036187">
    <property type="entry name" value="DNA_mismatch_repair_MutS_sf"/>
</dbReference>
<dbReference type="SUPFAM" id="SSF48334">
    <property type="entry name" value="DNA repair protein MutS, domain III"/>
    <property type="match status" value="1"/>
</dbReference>
<evidence type="ECO:0000313" key="6">
    <source>
        <dbReference type="EMBL" id="KAJ9576026.1"/>
    </source>
</evidence>
<evidence type="ECO:0000256" key="2">
    <source>
        <dbReference type="ARBA" id="ARBA00022741"/>
    </source>
</evidence>
<dbReference type="PANTHER" id="PTHR11361">
    <property type="entry name" value="DNA MISMATCH REPAIR PROTEIN MUTS FAMILY MEMBER"/>
    <property type="match status" value="1"/>
</dbReference>
<dbReference type="GO" id="GO:0005524">
    <property type="term" value="F:ATP binding"/>
    <property type="evidence" value="ECO:0007669"/>
    <property type="project" value="UniProtKB-KW"/>
</dbReference>
<dbReference type="PANTHER" id="PTHR11361:SF20">
    <property type="entry name" value="MUTS PROTEIN HOMOLOG 5"/>
    <property type="match status" value="1"/>
</dbReference>
<dbReference type="EMBL" id="JASPKZ010009810">
    <property type="protein sequence ID" value="KAJ9576026.1"/>
    <property type="molecule type" value="Genomic_DNA"/>
</dbReference>
<protein>
    <recommendedName>
        <fullName evidence="5">DNA mismatch repair proteins mutS family domain-containing protein</fullName>
    </recommendedName>
</protein>
<dbReference type="GO" id="GO:0030983">
    <property type="term" value="F:mismatched DNA binding"/>
    <property type="evidence" value="ECO:0007669"/>
    <property type="project" value="InterPro"/>
</dbReference>
<organism evidence="6 7">
    <name type="scientific">Diploptera punctata</name>
    <name type="common">Pacific beetle cockroach</name>
    <dbReference type="NCBI Taxonomy" id="6984"/>
    <lineage>
        <taxon>Eukaryota</taxon>
        <taxon>Metazoa</taxon>
        <taxon>Ecdysozoa</taxon>
        <taxon>Arthropoda</taxon>
        <taxon>Hexapoda</taxon>
        <taxon>Insecta</taxon>
        <taxon>Pterygota</taxon>
        <taxon>Neoptera</taxon>
        <taxon>Polyneoptera</taxon>
        <taxon>Dictyoptera</taxon>
        <taxon>Blattodea</taxon>
        <taxon>Blaberoidea</taxon>
        <taxon>Blaberidae</taxon>
        <taxon>Diplopterinae</taxon>
        <taxon>Diploptera</taxon>
    </lineage>
</organism>
<evidence type="ECO:0000313" key="7">
    <source>
        <dbReference type="Proteomes" id="UP001233999"/>
    </source>
</evidence>
<accession>A0AAD8E404</accession>
<dbReference type="InterPro" id="IPR027417">
    <property type="entry name" value="P-loop_NTPase"/>
</dbReference>
<dbReference type="PROSITE" id="PS00486">
    <property type="entry name" value="DNA_MISMATCH_REPAIR_2"/>
    <property type="match status" value="1"/>
</dbReference>
<keyword evidence="7" id="KW-1185">Reference proteome</keyword>
<keyword evidence="2" id="KW-0547">Nucleotide-binding</keyword>
<evidence type="ECO:0000256" key="1">
    <source>
        <dbReference type="ARBA" id="ARBA00006271"/>
    </source>
</evidence>
<proteinExistence type="inferred from homology"/>
<comment type="similarity">
    <text evidence="1">Belongs to the DNA mismatch repair MutS family.</text>
</comment>
<dbReference type="InterPro" id="IPR045076">
    <property type="entry name" value="MutS"/>
</dbReference>
<dbReference type="SUPFAM" id="SSF52540">
    <property type="entry name" value="P-loop containing nucleoside triphosphate hydrolases"/>
    <property type="match status" value="1"/>
</dbReference>
<keyword evidence="4" id="KW-0238">DNA-binding</keyword>
<dbReference type="GO" id="GO:0140664">
    <property type="term" value="F:ATP-dependent DNA damage sensor activity"/>
    <property type="evidence" value="ECO:0007669"/>
    <property type="project" value="InterPro"/>
</dbReference>
<dbReference type="GO" id="GO:0006298">
    <property type="term" value="P:mismatch repair"/>
    <property type="evidence" value="ECO:0007669"/>
    <property type="project" value="InterPro"/>
</dbReference>
<feature type="domain" description="DNA mismatch repair proteins mutS family" evidence="5">
    <location>
        <begin position="196"/>
        <end position="212"/>
    </location>
</feature>
<reference evidence="6" key="2">
    <citation type="submission" date="2023-05" db="EMBL/GenBank/DDBJ databases">
        <authorList>
            <person name="Fouks B."/>
        </authorList>
    </citation>
    <scope>NUCLEOTIDE SEQUENCE</scope>
    <source>
        <strain evidence="6">Stay&amp;Tobe</strain>
        <tissue evidence="6">Testes</tissue>
    </source>
</reference>
<evidence type="ECO:0000256" key="4">
    <source>
        <dbReference type="ARBA" id="ARBA00023125"/>
    </source>
</evidence>
<dbReference type="SMART" id="SM00534">
    <property type="entry name" value="MUTSac"/>
    <property type="match status" value="1"/>
</dbReference>